<dbReference type="AlphaFoldDB" id="A0A5B7IC88"/>
<evidence type="ECO:0000313" key="1">
    <source>
        <dbReference type="EMBL" id="MPC79923.1"/>
    </source>
</evidence>
<dbReference type="Proteomes" id="UP000324222">
    <property type="component" value="Unassembled WGS sequence"/>
</dbReference>
<proteinExistence type="predicted"/>
<protein>
    <submittedName>
        <fullName evidence="1">Uncharacterized protein</fullName>
    </submittedName>
</protein>
<evidence type="ECO:0000313" key="2">
    <source>
        <dbReference type="Proteomes" id="UP000324222"/>
    </source>
</evidence>
<accession>A0A5B7IC88</accession>
<gene>
    <name evidence="1" type="ORF">E2C01_074480</name>
</gene>
<sequence length="58" mass="6872">MGTWPRGFQWVAYQSVMFLISSRCKVWPRWPESNSIKTVSFLDNCKFVKEEFGPKDLI</sequence>
<reference evidence="1 2" key="1">
    <citation type="submission" date="2019-05" db="EMBL/GenBank/DDBJ databases">
        <title>Another draft genome of Portunus trituberculatus and its Hox gene families provides insights of decapod evolution.</title>
        <authorList>
            <person name="Jeong J.-H."/>
            <person name="Song I."/>
            <person name="Kim S."/>
            <person name="Choi T."/>
            <person name="Kim D."/>
            <person name="Ryu S."/>
            <person name="Kim W."/>
        </authorList>
    </citation>
    <scope>NUCLEOTIDE SEQUENCE [LARGE SCALE GENOMIC DNA]</scope>
    <source>
        <tissue evidence="1">Muscle</tissue>
    </source>
</reference>
<keyword evidence="2" id="KW-1185">Reference proteome</keyword>
<name>A0A5B7IC88_PORTR</name>
<comment type="caution">
    <text evidence="1">The sequence shown here is derived from an EMBL/GenBank/DDBJ whole genome shotgun (WGS) entry which is preliminary data.</text>
</comment>
<dbReference type="EMBL" id="VSRR010052456">
    <property type="protein sequence ID" value="MPC79923.1"/>
    <property type="molecule type" value="Genomic_DNA"/>
</dbReference>
<organism evidence="1 2">
    <name type="scientific">Portunus trituberculatus</name>
    <name type="common">Swimming crab</name>
    <name type="synonym">Neptunus trituberculatus</name>
    <dbReference type="NCBI Taxonomy" id="210409"/>
    <lineage>
        <taxon>Eukaryota</taxon>
        <taxon>Metazoa</taxon>
        <taxon>Ecdysozoa</taxon>
        <taxon>Arthropoda</taxon>
        <taxon>Crustacea</taxon>
        <taxon>Multicrustacea</taxon>
        <taxon>Malacostraca</taxon>
        <taxon>Eumalacostraca</taxon>
        <taxon>Eucarida</taxon>
        <taxon>Decapoda</taxon>
        <taxon>Pleocyemata</taxon>
        <taxon>Brachyura</taxon>
        <taxon>Eubrachyura</taxon>
        <taxon>Portunoidea</taxon>
        <taxon>Portunidae</taxon>
        <taxon>Portuninae</taxon>
        <taxon>Portunus</taxon>
    </lineage>
</organism>